<feature type="domain" description="Leucyl-tRNA synthetase editing" evidence="14">
    <location>
        <begin position="186"/>
        <end position="384"/>
    </location>
</feature>
<evidence type="ECO:0000256" key="10">
    <source>
        <dbReference type="RuleBase" id="RU363035"/>
    </source>
</evidence>
<keyword evidence="5 10" id="KW-0067">ATP-binding</keyword>
<dbReference type="Pfam" id="PF13603">
    <property type="entry name" value="tRNA-synt_1_2"/>
    <property type="match status" value="1"/>
</dbReference>
<dbReference type="SUPFAM" id="SSF52374">
    <property type="entry name" value="Nucleotidylyl transferase"/>
    <property type="match status" value="1"/>
</dbReference>
<evidence type="ECO:0000256" key="3">
    <source>
        <dbReference type="ARBA" id="ARBA00022598"/>
    </source>
</evidence>
<dbReference type="PROSITE" id="PS00178">
    <property type="entry name" value="AA_TRNA_LIGASE_I"/>
    <property type="match status" value="1"/>
</dbReference>
<dbReference type="PRINTS" id="PR00985">
    <property type="entry name" value="TRNASYNTHLEU"/>
</dbReference>
<accession>A0ABR3SKH7</accession>
<dbReference type="Gene3D" id="1.10.730.10">
    <property type="entry name" value="Isoleucyl-tRNA Synthetase, Domain 1"/>
    <property type="match status" value="1"/>
</dbReference>
<dbReference type="EC" id="6.1.1.4" evidence="2"/>
<dbReference type="SUPFAM" id="SSF47323">
    <property type="entry name" value="Anticodon-binding domain of a subclass of class I aminoacyl-tRNA synthetases"/>
    <property type="match status" value="1"/>
</dbReference>
<dbReference type="NCBIfam" id="TIGR00396">
    <property type="entry name" value="leuS_bact"/>
    <property type="match status" value="1"/>
</dbReference>
<evidence type="ECO:0000256" key="5">
    <source>
        <dbReference type="ARBA" id="ARBA00022840"/>
    </source>
</evidence>
<protein>
    <recommendedName>
        <fullName evidence="2">leucine--tRNA ligase</fullName>
        <ecNumber evidence="2">6.1.1.4</ecNumber>
    </recommendedName>
    <alternativeName>
        <fullName evidence="8">Leucyl-tRNA synthetase</fullName>
    </alternativeName>
</protein>
<dbReference type="Pfam" id="PF00133">
    <property type="entry name" value="tRNA-synt_1"/>
    <property type="match status" value="1"/>
</dbReference>
<comment type="catalytic activity">
    <reaction evidence="9">
        <text>tRNA(Leu) + L-leucine + ATP = L-leucyl-tRNA(Leu) + AMP + diphosphate</text>
        <dbReference type="Rhea" id="RHEA:11688"/>
        <dbReference type="Rhea" id="RHEA-COMP:9613"/>
        <dbReference type="Rhea" id="RHEA-COMP:9622"/>
        <dbReference type="ChEBI" id="CHEBI:30616"/>
        <dbReference type="ChEBI" id="CHEBI:33019"/>
        <dbReference type="ChEBI" id="CHEBI:57427"/>
        <dbReference type="ChEBI" id="CHEBI:78442"/>
        <dbReference type="ChEBI" id="CHEBI:78494"/>
        <dbReference type="ChEBI" id="CHEBI:456215"/>
        <dbReference type="EC" id="6.1.1.4"/>
    </reaction>
</comment>
<comment type="caution">
    <text evidence="15">The sequence shown here is derived from an EMBL/GenBank/DDBJ whole genome shotgun (WGS) entry which is preliminary data.</text>
</comment>
<reference evidence="15 16" key="1">
    <citation type="submission" date="2024-02" db="EMBL/GenBank/DDBJ databases">
        <title>De novo assembly and annotation of 12 fungi associated with fruit tree decline syndrome in Ontario, Canada.</title>
        <authorList>
            <person name="Sulman M."/>
            <person name="Ellouze W."/>
            <person name="Ilyukhin E."/>
        </authorList>
    </citation>
    <scope>NUCLEOTIDE SEQUENCE [LARGE SCALE GENOMIC DNA]</scope>
    <source>
        <strain evidence="15 16">M1-105</strain>
    </source>
</reference>
<name>A0ABR3SKH7_9PEZI</name>
<dbReference type="InterPro" id="IPR013155">
    <property type="entry name" value="M/V/L/I-tRNA-synth_anticd-bd"/>
</dbReference>
<evidence type="ECO:0000256" key="1">
    <source>
        <dbReference type="ARBA" id="ARBA00005594"/>
    </source>
</evidence>
<dbReference type="PANTHER" id="PTHR43740">
    <property type="entry name" value="LEUCYL-TRNA SYNTHETASE"/>
    <property type="match status" value="1"/>
</dbReference>
<dbReference type="InterPro" id="IPR001412">
    <property type="entry name" value="aa-tRNA-synth_I_CS"/>
</dbReference>
<evidence type="ECO:0000256" key="6">
    <source>
        <dbReference type="ARBA" id="ARBA00022917"/>
    </source>
</evidence>
<keyword evidence="3 10" id="KW-0436">Ligase</keyword>
<proteinExistence type="inferred from homology"/>
<dbReference type="InterPro" id="IPR002302">
    <property type="entry name" value="Leu-tRNA-ligase"/>
</dbReference>
<keyword evidence="7 10" id="KW-0030">Aminoacyl-tRNA synthetase</keyword>
<comment type="similarity">
    <text evidence="1 10">Belongs to the class-I aminoacyl-tRNA synthetase family.</text>
</comment>
<dbReference type="Pfam" id="PF09334">
    <property type="entry name" value="tRNA-synt_1g"/>
    <property type="match status" value="1"/>
</dbReference>
<dbReference type="InterPro" id="IPR014729">
    <property type="entry name" value="Rossmann-like_a/b/a_fold"/>
</dbReference>
<evidence type="ECO:0000259" key="12">
    <source>
        <dbReference type="Pfam" id="PF08264"/>
    </source>
</evidence>
<evidence type="ECO:0000256" key="7">
    <source>
        <dbReference type="ARBA" id="ARBA00023146"/>
    </source>
</evidence>
<gene>
    <name evidence="15" type="ORF">SLS56_008468</name>
</gene>
<dbReference type="InterPro" id="IPR002300">
    <property type="entry name" value="aa-tRNA-synth_Ia"/>
</dbReference>
<dbReference type="Gene3D" id="3.40.50.620">
    <property type="entry name" value="HUPs"/>
    <property type="match status" value="2"/>
</dbReference>
<dbReference type="Proteomes" id="UP001521116">
    <property type="component" value="Unassembled WGS sequence"/>
</dbReference>
<keyword evidence="4 10" id="KW-0547">Nucleotide-binding</keyword>
<evidence type="ECO:0000259" key="11">
    <source>
        <dbReference type="Pfam" id="PF00133"/>
    </source>
</evidence>
<evidence type="ECO:0000256" key="9">
    <source>
        <dbReference type="ARBA" id="ARBA00047469"/>
    </source>
</evidence>
<organism evidence="15 16">
    <name type="scientific">Neofusicoccum ribis</name>
    <dbReference type="NCBI Taxonomy" id="45134"/>
    <lineage>
        <taxon>Eukaryota</taxon>
        <taxon>Fungi</taxon>
        <taxon>Dikarya</taxon>
        <taxon>Ascomycota</taxon>
        <taxon>Pezizomycotina</taxon>
        <taxon>Dothideomycetes</taxon>
        <taxon>Dothideomycetes incertae sedis</taxon>
        <taxon>Botryosphaeriales</taxon>
        <taxon>Botryosphaeriaceae</taxon>
        <taxon>Neofusicoccum</taxon>
    </lineage>
</organism>
<dbReference type="CDD" id="cd00812">
    <property type="entry name" value="LeuRS_core"/>
    <property type="match status" value="1"/>
</dbReference>
<feature type="domain" description="Aminoacyl-tRNA synthetase class Ia" evidence="11">
    <location>
        <begin position="399"/>
        <end position="564"/>
    </location>
</feature>
<evidence type="ECO:0000259" key="14">
    <source>
        <dbReference type="Pfam" id="PF13603"/>
    </source>
</evidence>
<dbReference type="InterPro" id="IPR025709">
    <property type="entry name" value="Leu_tRNA-synth_edit"/>
</dbReference>
<feature type="domain" description="Methionyl/Leucyl tRNA synthetase" evidence="13">
    <location>
        <begin position="2"/>
        <end position="134"/>
    </location>
</feature>
<evidence type="ECO:0000256" key="2">
    <source>
        <dbReference type="ARBA" id="ARBA00013164"/>
    </source>
</evidence>
<feature type="domain" description="Methionyl/Valyl/Leucyl/Isoleucyl-tRNA synthetase anticodon-binding" evidence="12">
    <location>
        <begin position="692"/>
        <end position="836"/>
    </location>
</feature>
<dbReference type="SUPFAM" id="SSF50677">
    <property type="entry name" value="ValRS/IleRS/LeuRS editing domain"/>
    <property type="match status" value="1"/>
</dbReference>
<dbReference type="PANTHER" id="PTHR43740:SF2">
    <property type="entry name" value="LEUCINE--TRNA LIGASE, MITOCHONDRIAL"/>
    <property type="match status" value="1"/>
</dbReference>
<evidence type="ECO:0000259" key="13">
    <source>
        <dbReference type="Pfam" id="PF09334"/>
    </source>
</evidence>
<dbReference type="InterPro" id="IPR015413">
    <property type="entry name" value="Methionyl/Leucyl_tRNA_Synth"/>
</dbReference>
<dbReference type="EMBL" id="JAJVDC020000126">
    <property type="protein sequence ID" value="KAL1622991.1"/>
    <property type="molecule type" value="Genomic_DNA"/>
</dbReference>
<evidence type="ECO:0000256" key="4">
    <source>
        <dbReference type="ARBA" id="ARBA00022741"/>
    </source>
</evidence>
<dbReference type="InterPro" id="IPR009080">
    <property type="entry name" value="tRNAsynth_Ia_anticodon-bd"/>
</dbReference>
<evidence type="ECO:0000313" key="16">
    <source>
        <dbReference type="Proteomes" id="UP001521116"/>
    </source>
</evidence>
<keyword evidence="16" id="KW-1185">Reference proteome</keyword>
<evidence type="ECO:0000256" key="8">
    <source>
        <dbReference type="ARBA" id="ARBA00030520"/>
    </source>
</evidence>
<evidence type="ECO:0000313" key="15">
    <source>
        <dbReference type="EMBL" id="KAL1622991.1"/>
    </source>
</evidence>
<dbReference type="Pfam" id="PF08264">
    <property type="entry name" value="Anticodon_1"/>
    <property type="match status" value="1"/>
</dbReference>
<sequence length="966" mass="107473">MFPYPSGTLHLGHLRNYTISDVLARFKQMQGHDIIHPMGWDAFGLPAENAAIERGIDPAEWTISNIAKMKEQFLGMNGRWDWDREFMTCDPSFYKHTQRLFLLLHERGLAYQAKSLVNWDPVDGTVLANEQVDANGKSWRSGAQVEKIHLKQWFLRITAFKEALLNDLELLSKDNRWPERVLSMQKNWLGKSKGSRLHFKIESSESGKTWPGVMVFTTRADTLFGVQYIALSLKHPIVEEIAKTSDDLKAFVEKAANLPADSKDGFLLPGVHAINPASSFATSETKVQDPVPIYVAPYVLDDYGSGAVMGVPGHDTRDHAFWRKNQGNKPILNVVHPHTVESLIALVSRKQDEPFIHKGKLTEACGSFKGLTSEDAIDQIVKELKKNGQDAEHTENWRLRDWLVSRQRYWGTPIPIIHCASCGPVPVPESDLPVELPKLKSGHLLGKGGNPLADIPEFVNTTCPKCNSPAKRETDTMDTFMDSSWYFFRFADPHNENAPIAAEVADARLPVDVYIGGVEHAILHLLYARFISKFLSTTSLWPSGGGPDNKGEPFKKLITQGMVHGRTYSHPETGRFLKPDEVDLSNPSKPMIIATGQQANVSFEKMSKSKHNGVDPGECISKYGADTTRAHMLFQAPVTEVLEWDETKIAGIQRWLQRVWRVTQRTIEITPSADFYNTNLQDVPVADEITLAMHQTIKSVTISLSTTYSLNTVISDLTKLTNTLDDLSTRALDNELLSSPSKQTYFAQTYRRSLKCLLTMLAPICPAFASECWETLHLALAAEHPSTAANASSLIPDIFTQPFPSHSDDLIAALSSHSMTTAVQINGKLAFTLELPSPPDHLVIAHAFSSTNSKPSAPTALDPADGAPQTTIPTPFAKTALEAWMAAHVLAAPPGAKMFGPDGRWDQLDERKKVSKMVVVKGGRTVNFVVPRVTRKSVRMGNEREILDLERRELFVDKAMGKRGRK</sequence>
<keyword evidence="6 10" id="KW-0648">Protein biosynthesis</keyword>
<dbReference type="InterPro" id="IPR009008">
    <property type="entry name" value="Val/Leu/Ile-tRNA-synth_edit"/>
</dbReference>